<dbReference type="AlphaFoldDB" id="A0A4R9LVV2"/>
<dbReference type="Proteomes" id="UP000298264">
    <property type="component" value="Unassembled WGS sequence"/>
</dbReference>
<name>A0A4R9LVV2_9LEPT</name>
<dbReference type="InterPro" id="IPR029058">
    <property type="entry name" value="AB_hydrolase_fold"/>
</dbReference>
<evidence type="ECO:0008006" key="3">
    <source>
        <dbReference type="Google" id="ProtNLM"/>
    </source>
</evidence>
<dbReference type="Gene3D" id="3.40.50.1820">
    <property type="entry name" value="alpha/beta hydrolase"/>
    <property type="match status" value="1"/>
</dbReference>
<dbReference type="Pfam" id="PF06821">
    <property type="entry name" value="Ser_hydrolase"/>
    <property type="match status" value="1"/>
</dbReference>
<dbReference type="GO" id="GO:0016787">
    <property type="term" value="F:hydrolase activity"/>
    <property type="evidence" value="ECO:0007669"/>
    <property type="project" value="InterPro"/>
</dbReference>
<comment type="caution">
    <text evidence="1">The sequence shown here is derived from an EMBL/GenBank/DDBJ whole genome shotgun (WGS) entry which is preliminary data.</text>
</comment>
<sequence length="189" mass="21519">MKLPFFQKYDFIIVPGIGNSGETHWQSKWENFLPNAYRISVSDWDRPDLKEWESALGELLGGLGNNRKKIIIAHSLGCLLVHHYFFENQIHQNYVASILLVAPPNPKSSVFPSQAVEFSKLTRIRLVPPSLILASENDPYAEISFSEQLAFDWGAEFKNIGKKGHVNSESNLGMWFGGITNLILFLWRL</sequence>
<accession>A0A4R9LVV2</accession>
<reference evidence="1" key="1">
    <citation type="journal article" date="2019" name="PLoS Negl. Trop. Dis.">
        <title>Revisiting the worldwide diversity of Leptospira species in the environment.</title>
        <authorList>
            <person name="Vincent A.T."/>
            <person name="Schiettekatte O."/>
            <person name="Bourhy P."/>
            <person name="Veyrier F.J."/>
            <person name="Picardeau M."/>
        </authorList>
    </citation>
    <scope>NUCLEOTIDE SEQUENCE [LARGE SCALE GENOMIC DNA]</scope>
    <source>
        <strain evidence="1">201400974</strain>
    </source>
</reference>
<gene>
    <name evidence="1" type="ORF">EHS11_04225</name>
</gene>
<evidence type="ECO:0000313" key="2">
    <source>
        <dbReference type="Proteomes" id="UP000298264"/>
    </source>
</evidence>
<dbReference type="SUPFAM" id="SSF53474">
    <property type="entry name" value="alpha/beta-Hydrolases"/>
    <property type="match status" value="1"/>
</dbReference>
<evidence type="ECO:0000313" key="1">
    <source>
        <dbReference type="EMBL" id="TGN13116.1"/>
    </source>
</evidence>
<organism evidence="1 2">
    <name type="scientific">Leptospira ilyithenensis</name>
    <dbReference type="NCBI Taxonomy" id="2484901"/>
    <lineage>
        <taxon>Bacteria</taxon>
        <taxon>Pseudomonadati</taxon>
        <taxon>Spirochaetota</taxon>
        <taxon>Spirochaetia</taxon>
        <taxon>Leptospirales</taxon>
        <taxon>Leptospiraceae</taxon>
        <taxon>Leptospira</taxon>
    </lineage>
</organism>
<dbReference type="RefSeq" id="WP_135763173.1">
    <property type="nucleotide sequence ID" value="NZ_RQHV01000032.1"/>
</dbReference>
<dbReference type="InterPro" id="IPR010662">
    <property type="entry name" value="RBBP9/YdeN"/>
</dbReference>
<proteinExistence type="predicted"/>
<dbReference type="EMBL" id="RQHV01000032">
    <property type="protein sequence ID" value="TGN13116.1"/>
    <property type="molecule type" value="Genomic_DNA"/>
</dbReference>
<keyword evidence="2" id="KW-1185">Reference proteome</keyword>
<dbReference type="OrthoDB" id="9804993at2"/>
<protein>
    <recommendedName>
        <fullName evidence="3">Alpha/beta hydrolase</fullName>
    </recommendedName>
</protein>